<gene>
    <name evidence="1" type="ORF">QFC20_002608</name>
</gene>
<reference evidence="1" key="1">
    <citation type="submission" date="2023-04" db="EMBL/GenBank/DDBJ databases">
        <title>Draft Genome sequencing of Naganishia species isolated from polar environments using Oxford Nanopore Technology.</title>
        <authorList>
            <person name="Leo P."/>
            <person name="Venkateswaran K."/>
        </authorList>
    </citation>
    <scope>NUCLEOTIDE SEQUENCE</scope>
    <source>
        <strain evidence="1">MNA-CCFEE 5262</strain>
    </source>
</reference>
<protein>
    <submittedName>
        <fullName evidence="1">Uncharacterized protein</fullName>
    </submittedName>
</protein>
<accession>A0ACC2WL81</accession>
<comment type="caution">
    <text evidence="1">The sequence shown here is derived from an EMBL/GenBank/DDBJ whole genome shotgun (WGS) entry which is preliminary data.</text>
</comment>
<dbReference type="EMBL" id="JASBWS010000019">
    <property type="protein sequence ID" value="KAJ9111317.1"/>
    <property type="molecule type" value="Genomic_DNA"/>
</dbReference>
<proteinExistence type="predicted"/>
<dbReference type="Proteomes" id="UP001230649">
    <property type="component" value="Unassembled WGS sequence"/>
</dbReference>
<sequence length="141" mass="15967">MFALKRALRKATQQRIATLSRAEVERQSRQILEHLRNEGILDGKRAIGCYLSMQDGEVGTEGIVEELLRNGLVDQDVGRNRSGRLVKRERIKEMQRRENTEESFGAAGVVVGTSMMRGYYPAACRRIQELQQRDPSNSSTS</sequence>
<evidence type="ECO:0000313" key="1">
    <source>
        <dbReference type="EMBL" id="KAJ9111317.1"/>
    </source>
</evidence>
<organism evidence="1 2">
    <name type="scientific">Naganishia adeliensis</name>
    <dbReference type="NCBI Taxonomy" id="92952"/>
    <lineage>
        <taxon>Eukaryota</taxon>
        <taxon>Fungi</taxon>
        <taxon>Dikarya</taxon>
        <taxon>Basidiomycota</taxon>
        <taxon>Agaricomycotina</taxon>
        <taxon>Tremellomycetes</taxon>
        <taxon>Filobasidiales</taxon>
        <taxon>Filobasidiaceae</taxon>
        <taxon>Naganishia</taxon>
    </lineage>
</organism>
<evidence type="ECO:0000313" key="2">
    <source>
        <dbReference type="Proteomes" id="UP001230649"/>
    </source>
</evidence>
<keyword evidence="2" id="KW-1185">Reference proteome</keyword>
<name>A0ACC2WL81_9TREE</name>